<dbReference type="Proteomes" id="UP000023152">
    <property type="component" value="Unassembled WGS sequence"/>
</dbReference>
<dbReference type="Pfam" id="PF00169">
    <property type="entry name" value="PH"/>
    <property type="match status" value="1"/>
</dbReference>
<gene>
    <name evidence="3" type="ORF">RFI_10684</name>
</gene>
<keyword evidence="1" id="KW-1133">Transmembrane helix</keyword>
<dbReference type="OrthoDB" id="428159at2759"/>
<protein>
    <recommendedName>
        <fullName evidence="2">PH domain-containing protein</fullName>
    </recommendedName>
</protein>
<feature type="domain" description="PH" evidence="2">
    <location>
        <begin position="603"/>
        <end position="698"/>
    </location>
</feature>
<dbReference type="EMBL" id="ASPP01007860">
    <property type="protein sequence ID" value="ETO26447.1"/>
    <property type="molecule type" value="Genomic_DNA"/>
</dbReference>
<dbReference type="SUPFAM" id="SSF50729">
    <property type="entry name" value="PH domain-like"/>
    <property type="match status" value="1"/>
</dbReference>
<accession>X6NM50</accession>
<sequence length="701" mass="82181">MELVWEIVYENQTWHSLQRRWDKCVASKTDPPNFSHADYRPQLIPFKILPPSEWSWATDWRHGVWEYAKRWVGKDSKWKQQYKSSYKCRRREWRRARVRISDNEQEITEYLYENQRWLVHRWASPYLPKDPTHWSDTNGNFKTKGIVSKTIPNDWEWAMDWKVEMNEHTSKSGWEYAADFETKKYTSTFGETKEVVSSPISHDQIIFVEKLVVENDVTDIIIIVIVIVIVVSSASESSASAKTRLQEQQEGEETNILQESEELLGVFIHLLIYLFFLFYYFIYIYIYTYIYTYTCIYMYTYIFVYFHHHPPPLTYLFVLFYVGDSLSEEENKNKNKNNEQRPLLISYCNRFELAWSTANVTNASGCQCSVWKPILAEDEYCLGYLATPERSFPENLFLVTVKEGGSDPNAFAKPLGFEMKWSTKFIEPALKTEGIGAFYKPKPPEGYVSLGDVATFKKSGQISTPQEFSRVVCIKAEYLEGFSKWGLHLCIYMYIWLYVYCVSQKKNKKQQRHIGNNASVLFDKEKASPREKMMMIRGGVLPRDFVWDTKTISSKPLASLWSQPPLTNELQSPMFVASHLEKPVCVYPQLNLTCVKVCPPHVVTLKVGHMSKAGAHVGSSTQKRFFILTSDKVLHYYENNECRQKKGEIDLQNMQKVSISSGRPELFHIFTPQRRWDITCHRADEAVQWKQLISELFTFIY</sequence>
<dbReference type="PANTHER" id="PTHR48219">
    <property type="entry name" value="VACUOLAR PROTEIN SORTING-ASSOCIATED PROTEIN 62-RELATED"/>
    <property type="match status" value="1"/>
</dbReference>
<reference evidence="3 4" key="1">
    <citation type="journal article" date="2013" name="Curr. Biol.">
        <title>The Genome of the Foraminiferan Reticulomyxa filosa.</title>
        <authorList>
            <person name="Glockner G."/>
            <person name="Hulsmann N."/>
            <person name="Schleicher M."/>
            <person name="Noegel A.A."/>
            <person name="Eichinger L."/>
            <person name="Gallinger C."/>
            <person name="Pawlowski J."/>
            <person name="Sierra R."/>
            <person name="Euteneuer U."/>
            <person name="Pillet L."/>
            <person name="Moustafa A."/>
            <person name="Platzer M."/>
            <person name="Groth M."/>
            <person name="Szafranski K."/>
            <person name="Schliwa M."/>
        </authorList>
    </citation>
    <scope>NUCLEOTIDE SEQUENCE [LARGE SCALE GENOMIC DNA]</scope>
</reference>
<keyword evidence="1" id="KW-0472">Membrane</keyword>
<dbReference type="InterPro" id="IPR009291">
    <property type="entry name" value="Vps62"/>
</dbReference>
<feature type="transmembrane region" description="Helical" evidence="1">
    <location>
        <begin position="289"/>
        <end position="308"/>
    </location>
</feature>
<feature type="transmembrane region" description="Helical" evidence="1">
    <location>
        <begin position="263"/>
        <end position="282"/>
    </location>
</feature>
<dbReference type="InterPro" id="IPR001849">
    <property type="entry name" value="PH_domain"/>
</dbReference>
<dbReference type="PANTHER" id="PTHR48219:SF2">
    <property type="entry name" value="VACUOLAR PROTEIN SORTING-ASSOCIATED PROTEIN 62"/>
    <property type="match status" value="1"/>
</dbReference>
<keyword evidence="1" id="KW-0812">Transmembrane</keyword>
<dbReference type="SMART" id="SM00233">
    <property type="entry name" value="PH"/>
    <property type="match status" value="1"/>
</dbReference>
<evidence type="ECO:0000259" key="2">
    <source>
        <dbReference type="PROSITE" id="PS50003"/>
    </source>
</evidence>
<evidence type="ECO:0000256" key="1">
    <source>
        <dbReference type="SAM" id="Phobius"/>
    </source>
</evidence>
<dbReference type="Gene3D" id="2.30.29.30">
    <property type="entry name" value="Pleckstrin-homology domain (PH domain)/Phosphotyrosine-binding domain (PTB)"/>
    <property type="match status" value="1"/>
</dbReference>
<name>X6NM50_RETFI</name>
<evidence type="ECO:0000313" key="4">
    <source>
        <dbReference type="Proteomes" id="UP000023152"/>
    </source>
</evidence>
<dbReference type="InterPro" id="IPR011993">
    <property type="entry name" value="PH-like_dom_sf"/>
</dbReference>
<dbReference type="PROSITE" id="PS50003">
    <property type="entry name" value="PH_DOMAIN"/>
    <property type="match status" value="1"/>
</dbReference>
<evidence type="ECO:0000313" key="3">
    <source>
        <dbReference type="EMBL" id="ETO26447.1"/>
    </source>
</evidence>
<keyword evidence="4" id="KW-1185">Reference proteome</keyword>
<proteinExistence type="predicted"/>
<organism evidence="3 4">
    <name type="scientific">Reticulomyxa filosa</name>
    <dbReference type="NCBI Taxonomy" id="46433"/>
    <lineage>
        <taxon>Eukaryota</taxon>
        <taxon>Sar</taxon>
        <taxon>Rhizaria</taxon>
        <taxon>Retaria</taxon>
        <taxon>Foraminifera</taxon>
        <taxon>Monothalamids</taxon>
        <taxon>Reticulomyxidae</taxon>
        <taxon>Reticulomyxa</taxon>
    </lineage>
</organism>
<feature type="transmembrane region" description="Helical" evidence="1">
    <location>
        <begin position="485"/>
        <end position="503"/>
    </location>
</feature>
<comment type="caution">
    <text evidence="3">The sequence shown here is derived from an EMBL/GenBank/DDBJ whole genome shotgun (WGS) entry which is preliminary data.</text>
</comment>
<dbReference type="Pfam" id="PF06101">
    <property type="entry name" value="Vps62"/>
    <property type="match status" value="1"/>
</dbReference>
<dbReference type="AlphaFoldDB" id="X6NM50"/>